<organism evidence="2 3">
    <name type="scientific">Penicillium frequentans</name>
    <dbReference type="NCBI Taxonomy" id="3151616"/>
    <lineage>
        <taxon>Eukaryota</taxon>
        <taxon>Fungi</taxon>
        <taxon>Dikarya</taxon>
        <taxon>Ascomycota</taxon>
        <taxon>Pezizomycotina</taxon>
        <taxon>Eurotiomycetes</taxon>
        <taxon>Eurotiomycetidae</taxon>
        <taxon>Eurotiales</taxon>
        <taxon>Aspergillaceae</taxon>
        <taxon>Penicillium</taxon>
    </lineage>
</organism>
<dbReference type="EMBL" id="JAQIZZ010000008">
    <property type="protein sequence ID" value="KAJ5524450.1"/>
    <property type="molecule type" value="Genomic_DNA"/>
</dbReference>
<accession>A0AAD6GAF8</accession>
<evidence type="ECO:0000256" key="1">
    <source>
        <dbReference type="SAM" id="MobiDB-lite"/>
    </source>
</evidence>
<proteinExistence type="predicted"/>
<dbReference type="AlphaFoldDB" id="A0AAD6GAF8"/>
<gene>
    <name evidence="2" type="ORF">N7494_011100</name>
</gene>
<protein>
    <submittedName>
        <fullName evidence="2">Uncharacterized protein</fullName>
    </submittedName>
</protein>
<dbReference type="Proteomes" id="UP001220324">
    <property type="component" value="Unassembled WGS sequence"/>
</dbReference>
<evidence type="ECO:0000313" key="2">
    <source>
        <dbReference type="EMBL" id="KAJ5524450.1"/>
    </source>
</evidence>
<name>A0AAD6GAF8_9EURO</name>
<sequence length="303" mass="33897">MERFLSDTETPAPSGEQWMTKLEMPSGHDIVGSGDACADGDVNFSSERPFQQYCEATLECGHLCPIPFHRFDHKLVACTAKCGYIYVCCSVTCGLSCKGHHEHSCNCIVEVTKIEEVDDNEEDEIQRMIDDLGKAALAGEFSRGPLRGPVKHGRAPARQGNGALRYSRGLYLNKGKETRRDFREPRATPVDALQDIEARQKWHAFANGGAKEMDGHLDTLYRATDANSDGVWNAVASLDKSLIPRAFWSVKEAQELQDQEESKKMLKRDEELRQFQDLEEDQQAGDYKKSDAHVAEGNLLDLD</sequence>
<reference evidence="2 3" key="1">
    <citation type="journal article" date="2023" name="IMA Fungus">
        <title>Comparative genomic study of the Penicillium genus elucidates a diverse pangenome and 15 lateral gene transfer events.</title>
        <authorList>
            <person name="Petersen C."/>
            <person name="Sorensen T."/>
            <person name="Nielsen M.R."/>
            <person name="Sondergaard T.E."/>
            <person name="Sorensen J.L."/>
            <person name="Fitzpatrick D.A."/>
            <person name="Frisvad J.C."/>
            <person name="Nielsen K.L."/>
        </authorList>
    </citation>
    <scope>NUCLEOTIDE SEQUENCE [LARGE SCALE GENOMIC DNA]</scope>
    <source>
        <strain evidence="2 3">IBT 35679</strain>
    </source>
</reference>
<evidence type="ECO:0000313" key="3">
    <source>
        <dbReference type="Proteomes" id="UP001220324"/>
    </source>
</evidence>
<keyword evidence="3" id="KW-1185">Reference proteome</keyword>
<comment type="caution">
    <text evidence="2">The sequence shown here is derived from an EMBL/GenBank/DDBJ whole genome shotgun (WGS) entry which is preliminary data.</text>
</comment>
<feature type="region of interest" description="Disordered" evidence="1">
    <location>
        <begin position="278"/>
        <end position="303"/>
    </location>
</feature>